<dbReference type="AlphaFoldDB" id="A0A0G1QFX7"/>
<dbReference type="Proteomes" id="UP000034487">
    <property type="component" value="Unassembled WGS sequence"/>
</dbReference>
<name>A0A0G1QFX7_9BACT</name>
<proteinExistence type="predicted"/>
<organism evidence="1 2">
    <name type="scientific">Berkelbacteria bacterium GW2011_GWA2_46_7</name>
    <dbReference type="NCBI Taxonomy" id="1618335"/>
    <lineage>
        <taxon>Bacteria</taxon>
        <taxon>Candidatus Berkelbacteria</taxon>
    </lineage>
</organism>
<accession>A0A0G1QFX7</accession>
<evidence type="ECO:0000313" key="2">
    <source>
        <dbReference type="Proteomes" id="UP000034487"/>
    </source>
</evidence>
<evidence type="ECO:0008006" key="3">
    <source>
        <dbReference type="Google" id="ProtNLM"/>
    </source>
</evidence>
<gene>
    <name evidence="1" type="ORF">UX60_C0014G0005</name>
</gene>
<dbReference type="EMBL" id="LCMV01000014">
    <property type="protein sequence ID" value="KKU43906.1"/>
    <property type="molecule type" value="Genomic_DNA"/>
</dbReference>
<comment type="caution">
    <text evidence="1">The sequence shown here is derived from an EMBL/GenBank/DDBJ whole genome shotgun (WGS) entry which is preliminary data.</text>
</comment>
<dbReference type="SUPFAM" id="SSF143011">
    <property type="entry name" value="RelE-like"/>
    <property type="match status" value="1"/>
</dbReference>
<dbReference type="InterPro" id="IPR035093">
    <property type="entry name" value="RelE/ParE_toxin_dom_sf"/>
</dbReference>
<evidence type="ECO:0000313" key="1">
    <source>
        <dbReference type="EMBL" id="KKU43906.1"/>
    </source>
</evidence>
<reference evidence="1 2" key="1">
    <citation type="journal article" date="2015" name="Nature">
        <title>rRNA introns, odd ribosomes, and small enigmatic genomes across a large radiation of phyla.</title>
        <authorList>
            <person name="Brown C.T."/>
            <person name="Hug L.A."/>
            <person name="Thomas B.C."/>
            <person name="Sharon I."/>
            <person name="Castelle C.J."/>
            <person name="Singh A."/>
            <person name="Wilkins M.J."/>
            <person name="Williams K.H."/>
            <person name="Banfield J.F."/>
        </authorList>
    </citation>
    <scope>NUCLEOTIDE SEQUENCE [LARGE SCALE GENOMIC DNA]</scope>
</reference>
<dbReference type="Gene3D" id="3.30.2310.20">
    <property type="entry name" value="RelE-like"/>
    <property type="match status" value="1"/>
</dbReference>
<sequence>MRPDSSYVVVIHKKFQKTLEKNLPTDLKKVFNRKLEYLAANPLHPSLNTKQYSVSRAKLRELEVDEVWEFYINMSFRCVFYLVHEEKLMILAYVGDHTEVKNRYK</sequence>
<protein>
    <recommendedName>
        <fullName evidence="3">Plasmid stabilization system</fullName>
    </recommendedName>
</protein>